<evidence type="ECO:0000313" key="7">
    <source>
        <dbReference type="Proteomes" id="UP000811609"/>
    </source>
</evidence>
<evidence type="ECO:0000256" key="1">
    <source>
        <dbReference type="ARBA" id="ARBA00022860"/>
    </source>
</evidence>
<dbReference type="GO" id="GO:0005516">
    <property type="term" value="F:calmodulin binding"/>
    <property type="evidence" value="ECO:0007669"/>
    <property type="project" value="UniProtKB-KW"/>
</dbReference>
<dbReference type="EMBL" id="CM031812">
    <property type="protein sequence ID" value="KAG6656380.1"/>
    <property type="molecule type" value="Genomic_DNA"/>
</dbReference>
<dbReference type="EMBL" id="CM031812">
    <property type="protein sequence ID" value="KAG6656381.1"/>
    <property type="molecule type" value="Genomic_DNA"/>
</dbReference>
<accession>A0A8T1QQ60</accession>
<dbReference type="InterPro" id="IPR025064">
    <property type="entry name" value="DUF4005"/>
</dbReference>
<evidence type="ECO:0000259" key="5">
    <source>
        <dbReference type="Pfam" id="PF13178"/>
    </source>
</evidence>
<feature type="compositionally biased region" description="Basic and acidic residues" evidence="4">
    <location>
        <begin position="442"/>
        <end position="454"/>
    </location>
</feature>
<protein>
    <recommendedName>
        <fullName evidence="5">DUF4005 domain-containing protein</fullName>
    </recommendedName>
</protein>
<dbReference type="EMBL" id="CM031812">
    <property type="protein sequence ID" value="KAG6656379.1"/>
    <property type="molecule type" value="Genomic_DNA"/>
</dbReference>
<dbReference type="AlphaFoldDB" id="A0A8T1QQ60"/>
<feature type="region of interest" description="Disordered" evidence="4">
    <location>
        <begin position="442"/>
        <end position="474"/>
    </location>
</feature>
<dbReference type="InterPro" id="IPR000048">
    <property type="entry name" value="IQ_motif_EF-hand-BS"/>
</dbReference>
<keyword evidence="7" id="KW-1185">Reference proteome</keyword>
<comment type="similarity">
    <text evidence="2">Belongs to the IQD family.</text>
</comment>
<feature type="domain" description="DUF4005" evidence="5">
    <location>
        <begin position="457"/>
        <end position="524"/>
    </location>
</feature>
<feature type="region of interest" description="Disordered" evidence="4">
    <location>
        <begin position="298"/>
        <end position="371"/>
    </location>
</feature>
<feature type="compositionally biased region" description="Polar residues" evidence="4">
    <location>
        <begin position="461"/>
        <end position="474"/>
    </location>
</feature>
<dbReference type="Pfam" id="PF13178">
    <property type="entry name" value="DUF4005"/>
    <property type="match status" value="1"/>
</dbReference>
<gene>
    <name evidence="6" type="ORF">CIPAW_04G018800</name>
</gene>
<dbReference type="Proteomes" id="UP000811609">
    <property type="component" value="Chromosome 4"/>
</dbReference>
<keyword evidence="1" id="KW-0112">Calmodulin-binding</keyword>
<feature type="compositionally biased region" description="Polar residues" evidence="4">
    <location>
        <begin position="358"/>
        <end position="371"/>
    </location>
</feature>
<sequence>MGRSPGKWIKTILSAKKPSKSSFLKKSATNKEATIACKAVSGDLAANPSVISDVVLHTTNRNEEKSEKDVGAHFPHGALVSLPGKRGAPTEGTFGLDPLDNAELTRLEHAAMKAQAAFRGYLARRAFRALKGIIKLQALIRGHLVRRQAVTTLRCLLGIVKLQAVVRGRRVRLSVCGLEVQKKCSLDVLQRELFGLHTTARPDKLLAHAFICKLLASSPTVMPLNLCHNPHESNSAWSWLERWSLFQFWGPLPQPRGIPNSKFHGQQDSIQTLEIEPIRVKRGVRKFPTEKVYNSLHQTLESEKSRRSLRKARVNQAESLHEHPQSELQRVKRSLRKISLAPDRSEAVTERPKLNMRKLSSSEASEVAQTEKSVDNFSEKVNDPIVVVSKDSEFREVEILPKPLQVDEIVNMLHHDDPTCERLPLETVDKIDNVPMVNEERIVMEDQTSKENQSRRKSFPAKQQNSENVSQNTVSLPSYMAATESAKAKLKAQGSPKFEQDGIENGFTRRHSLPTSNTSKLIMSPQVQGLIQANGKGGRKIDRPPLSSKDGRGKNLEKKVQFFHTYFVLD</sequence>
<feature type="compositionally biased region" description="Basic and acidic residues" evidence="4">
    <location>
        <begin position="343"/>
        <end position="353"/>
    </location>
</feature>
<name>A0A8T1QQ60_CARIL</name>
<organism evidence="6 7">
    <name type="scientific">Carya illinoinensis</name>
    <name type="common">Pecan</name>
    <dbReference type="NCBI Taxonomy" id="32201"/>
    <lineage>
        <taxon>Eukaryota</taxon>
        <taxon>Viridiplantae</taxon>
        <taxon>Streptophyta</taxon>
        <taxon>Embryophyta</taxon>
        <taxon>Tracheophyta</taxon>
        <taxon>Spermatophyta</taxon>
        <taxon>Magnoliopsida</taxon>
        <taxon>eudicotyledons</taxon>
        <taxon>Gunneridae</taxon>
        <taxon>Pentapetalae</taxon>
        <taxon>rosids</taxon>
        <taxon>fabids</taxon>
        <taxon>Fagales</taxon>
        <taxon>Juglandaceae</taxon>
        <taxon>Carya</taxon>
    </lineage>
</organism>
<feature type="region of interest" description="Disordered" evidence="4">
    <location>
        <begin position="534"/>
        <end position="553"/>
    </location>
</feature>
<dbReference type="CDD" id="cd23767">
    <property type="entry name" value="IQCD"/>
    <property type="match status" value="1"/>
</dbReference>
<dbReference type="Pfam" id="PF00612">
    <property type="entry name" value="IQ"/>
    <property type="match status" value="2"/>
</dbReference>
<dbReference type="SMART" id="SM00015">
    <property type="entry name" value="IQ"/>
    <property type="match status" value="2"/>
</dbReference>
<evidence type="ECO:0000256" key="3">
    <source>
        <dbReference type="ARBA" id="ARBA00024378"/>
    </source>
</evidence>
<dbReference type="PROSITE" id="PS50096">
    <property type="entry name" value="IQ"/>
    <property type="match status" value="2"/>
</dbReference>
<feature type="region of interest" description="Disordered" evidence="4">
    <location>
        <begin position="488"/>
        <end position="517"/>
    </location>
</feature>
<reference evidence="6" key="1">
    <citation type="submission" date="2020-12" db="EMBL/GenBank/DDBJ databases">
        <title>WGS assembly of Carya illinoinensis cv. Pawnee.</title>
        <authorList>
            <person name="Platts A."/>
            <person name="Shu S."/>
            <person name="Wright S."/>
            <person name="Barry K."/>
            <person name="Edger P."/>
            <person name="Pires J.C."/>
            <person name="Schmutz J."/>
        </authorList>
    </citation>
    <scope>NUCLEOTIDE SEQUENCE</scope>
    <source>
        <tissue evidence="6">Leaf</tissue>
    </source>
</reference>
<evidence type="ECO:0000256" key="2">
    <source>
        <dbReference type="ARBA" id="ARBA00024341"/>
    </source>
</evidence>
<evidence type="ECO:0000256" key="4">
    <source>
        <dbReference type="SAM" id="MobiDB-lite"/>
    </source>
</evidence>
<evidence type="ECO:0000313" key="6">
    <source>
        <dbReference type="EMBL" id="KAG6656381.1"/>
    </source>
</evidence>
<comment type="subunit">
    <text evidence="3">Binds to multiple calmodulin (CaM) in the presence of Ca(2+) and CaM-like proteins.</text>
</comment>
<comment type="caution">
    <text evidence="6">The sequence shown here is derived from an EMBL/GenBank/DDBJ whole genome shotgun (WGS) entry which is preliminary data.</text>
</comment>
<dbReference type="PANTHER" id="PTHR32295">
    <property type="entry name" value="IQ-DOMAIN 5-RELATED"/>
    <property type="match status" value="1"/>
</dbReference>
<feature type="compositionally biased region" description="Basic and acidic residues" evidence="4">
    <location>
        <begin position="539"/>
        <end position="553"/>
    </location>
</feature>
<dbReference type="PANTHER" id="PTHR32295:SF279">
    <property type="entry name" value="PROTEIN IQ-DOMAIN 31-LIKE"/>
    <property type="match status" value="1"/>
</dbReference>
<proteinExistence type="inferred from homology"/>